<dbReference type="PANTHER" id="PTHR12110">
    <property type="entry name" value="HYDROXYPYRUVATE ISOMERASE"/>
    <property type="match status" value="1"/>
</dbReference>
<keyword evidence="3" id="KW-1185">Reference proteome</keyword>
<comment type="caution">
    <text evidence="2">The sequence shown here is derived from an EMBL/GenBank/DDBJ whole genome shotgun (WGS) entry which is preliminary data.</text>
</comment>
<dbReference type="GO" id="GO:0016853">
    <property type="term" value="F:isomerase activity"/>
    <property type="evidence" value="ECO:0007669"/>
    <property type="project" value="UniProtKB-KW"/>
</dbReference>
<dbReference type="Gene3D" id="3.20.20.150">
    <property type="entry name" value="Divalent-metal-dependent TIM barrel enzymes"/>
    <property type="match status" value="1"/>
</dbReference>
<proteinExistence type="predicted"/>
<dbReference type="InterPro" id="IPR050312">
    <property type="entry name" value="IolE/XylAMocC-like"/>
</dbReference>
<organism evidence="2 3">
    <name type="scientific">Brotonthovivens ammoniilytica</name>
    <dbReference type="NCBI Taxonomy" id="2981725"/>
    <lineage>
        <taxon>Bacteria</taxon>
        <taxon>Bacillati</taxon>
        <taxon>Bacillota</taxon>
        <taxon>Clostridia</taxon>
        <taxon>Lachnospirales</taxon>
        <taxon>Lachnospiraceae</taxon>
        <taxon>Brotonthovivens</taxon>
    </lineage>
</organism>
<dbReference type="SUPFAM" id="SSF51658">
    <property type="entry name" value="Xylose isomerase-like"/>
    <property type="match status" value="1"/>
</dbReference>
<feature type="domain" description="Xylose isomerase-like TIM barrel" evidence="1">
    <location>
        <begin position="52"/>
        <end position="286"/>
    </location>
</feature>
<dbReference type="InterPro" id="IPR013022">
    <property type="entry name" value="Xyl_isomerase-like_TIM-brl"/>
</dbReference>
<gene>
    <name evidence="2" type="ORF">OCV88_15155</name>
</gene>
<keyword evidence="2" id="KW-0413">Isomerase</keyword>
<dbReference type="EMBL" id="JAOQJQ010000009">
    <property type="protein sequence ID" value="MCU6763645.1"/>
    <property type="molecule type" value="Genomic_DNA"/>
</dbReference>
<dbReference type="PANTHER" id="PTHR12110:SF41">
    <property type="entry name" value="INOSOSE DEHYDRATASE"/>
    <property type="match status" value="1"/>
</dbReference>
<dbReference type="Pfam" id="PF01261">
    <property type="entry name" value="AP_endonuc_2"/>
    <property type="match status" value="1"/>
</dbReference>
<name>A0ABT2TN44_9FIRM</name>
<evidence type="ECO:0000313" key="2">
    <source>
        <dbReference type="EMBL" id="MCU6763645.1"/>
    </source>
</evidence>
<dbReference type="Proteomes" id="UP001652442">
    <property type="component" value="Unassembled WGS sequence"/>
</dbReference>
<dbReference type="RefSeq" id="WP_262591464.1">
    <property type="nucleotide sequence ID" value="NZ_JAOQJQ010000009.1"/>
</dbReference>
<evidence type="ECO:0000259" key="1">
    <source>
        <dbReference type="Pfam" id="PF01261"/>
    </source>
</evidence>
<sequence length="310" mass="36192">MEHIKLSYQTNMWGLKVPFPKLNHWKEWYQGDFGNSVYYLDWDQILKYHVGAGFTGVELMFHMKPYIEQFFETGENFAAFARERGIEEITATFAIAMDSHRPECYEKTMNHLLSMAEFTKKLGGHRMTVMPCSGYFGNGPLSAEQLKHAAGLMNEFGKHCSQMDIIPCVHSEFWCAINKYDLERYIELLDHKVTGFCLDTAQVGILGFDVVDFYDKYHDFVKFFHLKDTNRLGAEDEMRFCAGAEFQDSGDRWFWELGAGDIDFKGLWKLLKKYRYEGFMSLETDGTPDPMATMLLSKYYISRELFPIYQ</sequence>
<evidence type="ECO:0000313" key="3">
    <source>
        <dbReference type="Proteomes" id="UP001652442"/>
    </source>
</evidence>
<dbReference type="InterPro" id="IPR036237">
    <property type="entry name" value="Xyl_isomerase-like_sf"/>
</dbReference>
<reference evidence="2 3" key="1">
    <citation type="journal article" date="2021" name="ISME Commun">
        <title>Automated analysis of genomic sequences facilitates high-throughput and comprehensive description of bacteria.</title>
        <authorList>
            <person name="Hitch T.C.A."/>
        </authorList>
    </citation>
    <scope>NUCLEOTIDE SEQUENCE [LARGE SCALE GENOMIC DNA]</scope>
    <source>
        <strain evidence="2 3">Sanger_109</strain>
    </source>
</reference>
<protein>
    <submittedName>
        <fullName evidence="2">Sugar phosphate isomerase/epimerase</fullName>
    </submittedName>
</protein>
<accession>A0ABT2TN44</accession>